<dbReference type="Proteomes" id="UP000499080">
    <property type="component" value="Unassembled WGS sequence"/>
</dbReference>
<keyword evidence="2" id="KW-1185">Reference proteome</keyword>
<protein>
    <submittedName>
        <fullName evidence="1">Uncharacterized protein</fullName>
    </submittedName>
</protein>
<dbReference type="EMBL" id="BGPR01000299">
    <property type="protein sequence ID" value="GBM11383.1"/>
    <property type="molecule type" value="Genomic_DNA"/>
</dbReference>
<proteinExistence type="predicted"/>
<evidence type="ECO:0000313" key="2">
    <source>
        <dbReference type="Proteomes" id="UP000499080"/>
    </source>
</evidence>
<reference evidence="1 2" key="1">
    <citation type="journal article" date="2019" name="Sci. Rep.">
        <title>Orb-weaving spider Araneus ventricosus genome elucidates the spidroin gene catalogue.</title>
        <authorList>
            <person name="Kono N."/>
            <person name="Nakamura H."/>
            <person name="Ohtoshi R."/>
            <person name="Moran D.A.P."/>
            <person name="Shinohara A."/>
            <person name="Yoshida Y."/>
            <person name="Fujiwara M."/>
            <person name="Mori M."/>
            <person name="Tomita M."/>
            <person name="Arakawa K."/>
        </authorList>
    </citation>
    <scope>NUCLEOTIDE SEQUENCE [LARGE SCALE GENOMIC DNA]</scope>
</reference>
<comment type="caution">
    <text evidence="1">The sequence shown here is derived from an EMBL/GenBank/DDBJ whole genome shotgun (WGS) entry which is preliminary data.</text>
</comment>
<name>A0A4Y2D3U8_ARAVE</name>
<gene>
    <name evidence="1" type="ORF">AVEN_249131_3</name>
</gene>
<dbReference type="AlphaFoldDB" id="A0A4Y2D3U8"/>
<dbReference type="OrthoDB" id="6431174at2759"/>
<evidence type="ECO:0000313" key="1">
    <source>
        <dbReference type="EMBL" id="GBM11383.1"/>
    </source>
</evidence>
<organism evidence="1 2">
    <name type="scientific">Araneus ventricosus</name>
    <name type="common">Orbweaver spider</name>
    <name type="synonym">Epeira ventricosa</name>
    <dbReference type="NCBI Taxonomy" id="182803"/>
    <lineage>
        <taxon>Eukaryota</taxon>
        <taxon>Metazoa</taxon>
        <taxon>Ecdysozoa</taxon>
        <taxon>Arthropoda</taxon>
        <taxon>Chelicerata</taxon>
        <taxon>Arachnida</taxon>
        <taxon>Araneae</taxon>
        <taxon>Araneomorphae</taxon>
        <taxon>Entelegynae</taxon>
        <taxon>Araneoidea</taxon>
        <taxon>Araneidae</taxon>
        <taxon>Araneus</taxon>
    </lineage>
</organism>
<sequence length="84" mass="9652">MSKNEEDQIALLNQLRESEQRCISQCAVVKDLERRLSIIQGKANTMESYKSTLEDTRTELQKQLSYKEAQIQYLTAELSVISLA</sequence>
<accession>A0A4Y2D3U8</accession>